<feature type="region of interest" description="Disordered" evidence="1">
    <location>
        <begin position="1"/>
        <end position="25"/>
    </location>
</feature>
<evidence type="ECO:0000256" key="1">
    <source>
        <dbReference type="SAM" id="MobiDB-lite"/>
    </source>
</evidence>
<sequence length="73" mass="8343">MPFLEDIGSLTVNTPPLPSDTELDPMPVREITQTDHLNKRLLQYYLQNIIRSNNNESQNPDNAIGADDNEFEE</sequence>
<evidence type="ECO:0000313" key="2">
    <source>
        <dbReference type="Proteomes" id="UP000504634"/>
    </source>
</evidence>
<feature type="region of interest" description="Disordered" evidence="1">
    <location>
        <begin position="52"/>
        <end position="73"/>
    </location>
</feature>
<gene>
    <name evidence="3" type="primary">LOC115634403</name>
</gene>
<keyword evidence="2" id="KW-1185">Reference proteome</keyword>
<dbReference type="GeneID" id="115634403"/>
<protein>
    <submittedName>
        <fullName evidence="3">Uncharacterized protein LOC115634403</fullName>
    </submittedName>
</protein>
<name>A0A6J2UHN6_DROLE</name>
<dbReference type="RefSeq" id="XP_030387956.1">
    <property type="nucleotide sequence ID" value="XM_030532096.1"/>
</dbReference>
<accession>A0A6J2UHN6</accession>
<reference evidence="3" key="1">
    <citation type="submission" date="2025-08" db="UniProtKB">
        <authorList>
            <consortium name="RefSeq"/>
        </authorList>
    </citation>
    <scope>IDENTIFICATION</scope>
    <source>
        <strain evidence="3">11010-0011.00</strain>
        <tissue evidence="3">Whole body</tissue>
    </source>
</reference>
<dbReference type="AlphaFoldDB" id="A0A6J2UHN6"/>
<dbReference type="OrthoDB" id="7372677at2759"/>
<feature type="compositionally biased region" description="Polar residues" evidence="1">
    <location>
        <begin position="52"/>
        <end position="61"/>
    </location>
</feature>
<proteinExistence type="predicted"/>
<organism evidence="2 3">
    <name type="scientific">Drosophila lebanonensis</name>
    <name type="common">Fruit fly</name>
    <name type="synonym">Scaptodrosophila lebanonensis</name>
    <dbReference type="NCBI Taxonomy" id="7225"/>
    <lineage>
        <taxon>Eukaryota</taxon>
        <taxon>Metazoa</taxon>
        <taxon>Ecdysozoa</taxon>
        <taxon>Arthropoda</taxon>
        <taxon>Hexapoda</taxon>
        <taxon>Insecta</taxon>
        <taxon>Pterygota</taxon>
        <taxon>Neoptera</taxon>
        <taxon>Endopterygota</taxon>
        <taxon>Diptera</taxon>
        <taxon>Brachycera</taxon>
        <taxon>Muscomorpha</taxon>
        <taxon>Ephydroidea</taxon>
        <taxon>Drosophilidae</taxon>
        <taxon>Scaptodrosophila</taxon>
    </lineage>
</organism>
<evidence type="ECO:0000313" key="3">
    <source>
        <dbReference type="RefSeq" id="XP_030387956.1"/>
    </source>
</evidence>
<dbReference type="Proteomes" id="UP000504634">
    <property type="component" value="Unplaced"/>
</dbReference>